<dbReference type="Proteomes" id="UP000287996">
    <property type="component" value="Unassembled WGS sequence"/>
</dbReference>
<dbReference type="RefSeq" id="WP_126841031.1">
    <property type="nucleotide sequence ID" value="NZ_PIQH01000002.1"/>
</dbReference>
<comment type="cofactor">
    <cofactor evidence="7">
        <name>Mn(2+)</name>
        <dbReference type="ChEBI" id="CHEBI:29035"/>
    </cofactor>
    <text evidence="7">Binds 2 manganese ions per subunit.</text>
</comment>
<dbReference type="InterPro" id="IPR022846">
    <property type="entry name" value="X_Pro_dipept"/>
</dbReference>
<dbReference type="OrthoDB" id="9806388at2"/>
<dbReference type="HAMAP" id="MF_01279">
    <property type="entry name" value="X_Pro_dipeptid"/>
    <property type="match status" value="1"/>
</dbReference>
<dbReference type="InterPro" id="IPR000994">
    <property type="entry name" value="Pept_M24"/>
</dbReference>
<dbReference type="EMBL" id="PIQH01000002">
    <property type="protein sequence ID" value="RUO81039.1"/>
    <property type="molecule type" value="Genomic_DNA"/>
</dbReference>
<accession>A0A432ZT15</accession>
<dbReference type="GO" id="GO:0016795">
    <property type="term" value="F:phosphoric triester hydrolase activity"/>
    <property type="evidence" value="ECO:0007669"/>
    <property type="project" value="InterPro"/>
</dbReference>
<feature type="binding site" evidence="7">
    <location>
        <position position="259"/>
    </location>
    <ligand>
        <name>Mn(2+)</name>
        <dbReference type="ChEBI" id="CHEBI:29035"/>
        <label>2</label>
    </ligand>
</feature>
<evidence type="ECO:0000313" key="11">
    <source>
        <dbReference type="Proteomes" id="UP000287996"/>
    </source>
</evidence>
<dbReference type="EC" id="3.4.13.9" evidence="7"/>
<dbReference type="NCBIfam" id="NF010133">
    <property type="entry name" value="PRK13607.1"/>
    <property type="match status" value="1"/>
</dbReference>
<dbReference type="GO" id="GO:0008235">
    <property type="term" value="F:metalloexopeptidase activity"/>
    <property type="evidence" value="ECO:0007669"/>
    <property type="project" value="UniProtKB-UniRule"/>
</dbReference>
<dbReference type="InterPro" id="IPR029149">
    <property type="entry name" value="Creatin/AminoP/Spt16_N"/>
</dbReference>
<dbReference type="GO" id="GO:0005829">
    <property type="term" value="C:cytosol"/>
    <property type="evidence" value="ECO:0007669"/>
    <property type="project" value="TreeGrafter"/>
</dbReference>
<sequence>MNGAGHIFRHFADHIAQLQHRAELMFEREGMTFLAIHSGQLKKRFLDDMEYPYKVNPHFVPWCPDAQELPNSWVLLQQGQRPKLIVYQPQDYWHFTLPVGDCEWAHAVDIETIATPEAIEKFLPYDKHQGAYIGEHIEVAKALGFEQINPDPVLNFWHYHRLFKTDYEIDCLARANVLGVHGHRAAAAAFANEGSEFDCLLAFCEATKMNEADAPYKPIIGINEHAAILHYMRQSKQAPQNHRSLLVDAGVQVAGYASDISRTHSARENEFTELVVAVDQLTQALTEKLRPGLGFPELHQLAHEKMANLLFAFGFITTSPDEIMAKGLTRYFFPHGLGHPLGVQVHDVGATQLDERGTSVPAPEQHPHLRTTRNIEPRQVYTVEPGVYFIDLLLQRARDDGHGKLLNWERINQFKPYGGVRIEDNVVVYRERNRNLTREAEHYLDQQP</sequence>
<proteinExistence type="inferred from homology"/>
<comment type="caution">
    <text evidence="10">The sequence shown here is derived from an EMBL/GenBank/DDBJ whole genome shotgun (WGS) entry which is preliminary data.</text>
</comment>
<dbReference type="InterPro" id="IPR052433">
    <property type="entry name" value="X-Pro_dipept-like"/>
</dbReference>
<feature type="binding site" evidence="7">
    <location>
        <position position="248"/>
    </location>
    <ligand>
        <name>Mn(2+)</name>
        <dbReference type="ChEBI" id="CHEBI:29035"/>
        <label>2</label>
    </ligand>
</feature>
<evidence type="ECO:0000256" key="3">
    <source>
        <dbReference type="ARBA" id="ARBA00022801"/>
    </source>
</evidence>
<comment type="similarity">
    <text evidence="7">Belongs to the peptidase M24B family. Bacterial-type prolidase subfamily.</text>
</comment>
<feature type="binding site" evidence="7">
    <location>
        <position position="259"/>
    </location>
    <ligand>
        <name>Mn(2+)</name>
        <dbReference type="ChEBI" id="CHEBI:29035"/>
        <label>1</label>
    </ligand>
</feature>
<dbReference type="InterPro" id="IPR048819">
    <property type="entry name" value="PepQ_N"/>
</dbReference>
<dbReference type="Gene3D" id="3.40.350.10">
    <property type="entry name" value="Creatinase/prolidase N-terminal domain"/>
    <property type="match status" value="1"/>
</dbReference>
<organism evidence="10 11">
    <name type="scientific">Idiomarina tyrosinivorans</name>
    <dbReference type="NCBI Taxonomy" id="1445662"/>
    <lineage>
        <taxon>Bacteria</taxon>
        <taxon>Pseudomonadati</taxon>
        <taxon>Pseudomonadota</taxon>
        <taxon>Gammaproteobacteria</taxon>
        <taxon>Alteromonadales</taxon>
        <taxon>Idiomarinaceae</taxon>
        <taxon>Idiomarina</taxon>
    </lineage>
</organism>
<dbReference type="GO" id="GO:0006508">
    <property type="term" value="P:proteolysis"/>
    <property type="evidence" value="ECO:0007669"/>
    <property type="project" value="UniProtKB-KW"/>
</dbReference>
<gene>
    <name evidence="7" type="primary">pepQ</name>
    <name evidence="10" type="ORF">CWI84_02700</name>
</gene>
<keyword evidence="1 7" id="KW-0645">Protease</keyword>
<keyword evidence="3 7" id="KW-0378">Hydrolase</keyword>
<dbReference type="GO" id="GO:0046872">
    <property type="term" value="F:metal ion binding"/>
    <property type="evidence" value="ECO:0007669"/>
    <property type="project" value="UniProtKB-KW"/>
</dbReference>
<dbReference type="PANTHER" id="PTHR43226">
    <property type="entry name" value="XAA-PRO AMINOPEPTIDASE 3"/>
    <property type="match status" value="1"/>
</dbReference>
<dbReference type="InterPro" id="IPR001131">
    <property type="entry name" value="Peptidase_M24B_aminopep-P_CS"/>
</dbReference>
<evidence type="ECO:0000256" key="6">
    <source>
        <dbReference type="ARBA" id="ARBA00023211"/>
    </source>
</evidence>
<dbReference type="Pfam" id="PF21216">
    <property type="entry name" value="PepQ_N"/>
    <property type="match status" value="1"/>
</dbReference>
<evidence type="ECO:0000259" key="9">
    <source>
        <dbReference type="Pfam" id="PF21216"/>
    </source>
</evidence>
<evidence type="ECO:0000256" key="1">
    <source>
        <dbReference type="ARBA" id="ARBA00022670"/>
    </source>
</evidence>
<comment type="catalytic activity">
    <reaction evidence="7">
        <text>Xaa-L-Pro dipeptide + H2O = an L-alpha-amino acid + L-proline</text>
        <dbReference type="Rhea" id="RHEA:76407"/>
        <dbReference type="ChEBI" id="CHEBI:15377"/>
        <dbReference type="ChEBI" id="CHEBI:59869"/>
        <dbReference type="ChEBI" id="CHEBI:60039"/>
        <dbReference type="ChEBI" id="CHEBI:195196"/>
        <dbReference type="EC" id="3.4.13.9"/>
    </reaction>
</comment>
<evidence type="ECO:0000256" key="2">
    <source>
        <dbReference type="ARBA" id="ARBA00022723"/>
    </source>
</evidence>
<keyword evidence="11" id="KW-1185">Reference proteome</keyword>
<feature type="binding site" evidence="7">
    <location>
        <position position="384"/>
    </location>
    <ligand>
        <name>Mn(2+)</name>
        <dbReference type="ChEBI" id="CHEBI:29035"/>
        <label>1</label>
    </ligand>
</feature>
<feature type="binding site" evidence="7">
    <location>
        <position position="423"/>
    </location>
    <ligand>
        <name>Mn(2+)</name>
        <dbReference type="ChEBI" id="CHEBI:29035"/>
        <label>1</label>
    </ligand>
</feature>
<feature type="binding site" evidence="7">
    <location>
        <position position="423"/>
    </location>
    <ligand>
        <name>Mn(2+)</name>
        <dbReference type="ChEBI" id="CHEBI:29035"/>
        <label>2</label>
    </ligand>
</feature>
<dbReference type="GO" id="GO:0004177">
    <property type="term" value="F:aminopeptidase activity"/>
    <property type="evidence" value="ECO:0007669"/>
    <property type="project" value="TreeGrafter"/>
</dbReference>
<feature type="domain" description="Peptidase M24" evidence="8">
    <location>
        <begin position="171"/>
        <end position="428"/>
    </location>
</feature>
<keyword evidence="2 7" id="KW-0479">Metal-binding</keyword>
<dbReference type="Pfam" id="PF00557">
    <property type="entry name" value="Peptidase_M24"/>
    <property type="match status" value="1"/>
</dbReference>
<dbReference type="PANTHER" id="PTHR43226:SF8">
    <property type="entry name" value="XAA-PRO DIPEPTIDASE"/>
    <property type="match status" value="1"/>
</dbReference>
<name>A0A432ZT15_9GAMM</name>
<feature type="binding site" evidence="7">
    <location>
        <position position="339"/>
    </location>
    <ligand>
        <name>Mn(2+)</name>
        <dbReference type="ChEBI" id="CHEBI:29035"/>
        <label>1</label>
    </ligand>
</feature>
<dbReference type="Gene3D" id="3.90.230.10">
    <property type="entry name" value="Creatinase/methionine aminopeptidase superfamily"/>
    <property type="match status" value="1"/>
</dbReference>
<reference evidence="10 11" key="1">
    <citation type="journal article" date="2011" name="Front. Microbiol.">
        <title>Genomic signatures of strain selection and enhancement in Bacillus atrophaeus var. globigii, a historical biowarfare simulant.</title>
        <authorList>
            <person name="Gibbons H.S."/>
            <person name="Broomall S.M."/>
            <person name="McNew L.A."/>
            <person name="Daligault H."/>
            <person name="Chapman C."/>
            <person name="Bruce D."/>
            <person name="Karavis M."/>
            <person name="Krepps M."/>
            <person name="McGregor P.A."/>
            <person name="Hong C."/>
            <person name="Park K.H."/>
            <person name="Akmal A."/>
            <person name="Feldman A."/>
            <person name="Lin J.S."/>
            <person name="Chang W.E."/>
            <person name="Higgs B.W."/>
            <person name="Demirev P."/>
            <person name="Lindquist J."/>
            <person name="Liem A."/>
            <person name="Fochler E."/>
            <person name="Read T.D."/>
            <person name="Tapia R."/>
            <person name="Johnson S."/>
            <person name="Bishop-Lilly K.A."/>
            <person name="Detter C."/>
            <person name="Han C."/>
            <person name="Sozhamannan S."/>
            <person name="Rosenzweig C.N."/>
            <person name="Skowronski E.W."/>
        </authorList>
    </citation>
    <scope>NUCLEOTIDE SEQUENCE [LARGE SCALE GENOMIC DNA]</scope>
    <source>
        <strain evidence="10 11">CC-PW-9</strain>
    </source>
</reference>
<evidence type="ECO:0000256" key="7">
    <source>
        <dbReference type="HAMAP-Rule" id="MF_01279"/>
    </source>
</evidence>
<dbReference type="PROSITE" id="PS00491">
    <property type="entry name" value="PROLINE_PEPTIDASE"/>
    <property type="match status" value="1"/>
</dbReference>
<feature type="domain" description="Xaa-Pro dipeptidase N-terminal" evidence="9">
    <location>
        <begin position="10"/>
        <end position="159"/>
    </location>
</feature>
<keyword evidence="4 7" id="KW-0224">Dipeptidase</keyword>
<evidence type="ECO:0000256" key="4">
    <source>
        <dbReference type="ARBA" id="ARBA00022997"/>
    </source>
</evidence>
<keyword evidence="6 7" id="KW-0464">Manganese</keyword>
<dbReference type="GO" id="GO:0102009">
    <property type="term" value="F:proline dipeptidase activity"/>
    <property type="evidence" value="ECO:0007669"/>
    <property type="project" value="UniProtKB-EC"/>
</dbReference>
<protein>
    <recommendedName>
        <fullName evidence="7">Xaa-Pro dipeptidase</fullName>
        <shortName evidence="7">X-Pro dipeptidase</shortName>
        <ecNumber evidence="7">3.4.13.9</ecNumber>
    </recommendedName>
    <alternativeName>
        <fullName evidence="7">Imidodipeptidase</fullName>
    </alternativeName>
    <alternativeName>
        <fullName evidence="7">Proline dipeptidase</fullName>
        <shortName evidence="7">Prolidase</shortName>
    </alternativeName>
</protein>
<keyword evidence="5 7" id="KW-0482">Metalloprotease</keyword>
<evidence type="ECO:0000256" key="5">
    <source>
        <dbReference type="ARBA" id="ARBA00023049"/>
    </source>
</evidence>
<dbReference type="SUPFAM" id="SSF55920">
    <property type="entry name" value="Creatinase/aminopeptidase"/>
    <property type="match status" value="1"/>
</dbReference>
<comment type="function">
    <text evidence="7">Splits dipeptides with a prolyl residue in the C-terminal position.</text>
</comment>
<dbReference type="InterPro" id="IPR036005">
    <property type="entry name" value="Creatinase/aminopeptidase-like"/>
</dbReference>
<evidence type="ECO:0000313" key="10">
    <source>
        <dbReference type="EMBL" id="RUO81039.1"/>
    </source>
</evidence>
<dbReference type="AlphaFoldDB" id="A0A432ZT15"/>
<evidence type="ECO:0000259" key="8">
    <source>
        <dbReference type="Pfam" id="PF00557"/>
    </source>
</evidence>